<feature type="transmembrane region" description="Helical" evidence="6">
    <location>
        <begin position="386"/>
        <end position="407"/>
    </location>
</feature>
<dbReference type="Gene3D" id="1.20.1530.10">
    <property type="entry name" value="Na+/H+ antiporter like domain"/>
    <property type="match status" value="1"/>
</dbReference>
<keyword evidence="6" id="KW-0050">Antiport</keyword>
<comment type="similarity">
    <text evidence="6">Belongs to the NhaA Na(+)/H(+) (TC 2.A.33) antiporter family.</text>
</comment>
<dbReference type="GO" id="GO:0006885">
    <property type="term" value="P:regulation of pH"/>
    <property type="evidence" value="ECO:0007669"/>
    <property type="project" value="UniProtKB-UniRule"/>
</dbReference>
<dbReference type="PANTHER" id="PTHR30341:SF0">
    <property type="entry name" value="NA(+)_H(+) ANTIPORTER NHAA"/>
    <property type="match status" value="1"/>
</dbReference>
<accession>A0AA49GKE4</accession>
<evidence type="ECO:0000256" key="3">
    <source>
        <dbReference type="ARBA" id="ARBA00022692"/>
    </source>
</evidence>
<dbReference type="HAMAP" id="MF_01844">
    <property type="entry name" value="NhaA"/>
    <property type="match status" value="1"/>
</dbReference>
<feature type="transmembrane region" description="Helical" evidence="6">
    <location>
        <begin position="346"/>
        <end position="366"/>
    </location>
</feature>
<keyword evidence="6" id="KW-0406">Ion transport</keyword>
<reference evidence="7" key="2">
    <citation type="journal article" date="2024" name="Antonie Van Leeuwenhoek">
        <title>Roseihalotalea indica gen. nov., sp. nov., a halophilic Bacteroidetes from mesopelagic Southwest Indian Ocean with higher carbohydrate metabolic potential.</title>
        <authorList>
            <person name="Chen B."/>
            <person name="Zhang M."/>
            <person name="Lin D."/>
            <person name="Ye J."/>
            <person name="Tang K."/>
        </authorList>
    </citation>
    <scope>NUCLEOTIDE SEQUENCE</scope>
    <source>
        <strain evidence="7">TK19036</strain>
    </source>
</reference>
<reference evidence="7" key="1">
    <citation type="journal article" date="2023" name="Comput. Struct. Biotechnol. J.">
        <title>Discovery of a novel marine Bacteroidetes with a rich repertoire of carbohydrate-active enzymes.</title>
        <authorList>
            <person name="Chen B."/>
            <person name="Liu G."/>
            <person name="Chen Q."/>
            <person name="Wang H."/>
            <person name="Liu L."/>
            <person name="Tang K."/>
        </authorList>
    </citation>
    <scope>NUCLEOTIDE SEQUENCE</scope>
    <source>
        <strain evidence="7">TK19036</strain>
    </source>
</reference>
<feature type="transmembrane region" description="Helical" evidence="6">
    <location>
        <begin position="419"/>
        <end position="439"/>
    </location>
</feature>
<feature type="transmembrane region" description="Helical" evidence="6">
    <location>
        <begin position="139"/>
        <end position="158"/>
    </location>
</feature>
<feature type="transmembrane region" description="Helical" evidence="6">
    <location>
        <begin position="113"/>
        <end position="133"/>
    </location>
</feature>
<keyword evidence="5 6" id="KW-0472">Membrane</keyword>
<comment type="catalytic activity">
    <reaction evidence="6">
        <text>Na(+)(in) + 2 H(+)(out) = Na(+)(out) + 2 H(+)(in)</text>
        <dbReference type="Rhea" id="RHEA:29251"/>
        <dbReference type="ChEBI" id="CHEBI:15378"/>
        <dbReference type="ChEBI" id="CHEBI:29101"/>
    </reaction>
</comment>
<feature type="transmembrane region" description="Helical" evidence="6">
    <location>
        <begin position="194"/>
        <end position="215"/>
    </location>
</feature>
<evidence type="ECO:0000313" key="7">
    <source>
        <dbReference type="EMBL" id="WKN36457.1"/>
    </source>
</evidence>
<evidence type="ECO:0000256" key="1">
    <source>
        <dbReference type="ARBA" id="ARBA00004429"/>
    </source>
</evidence>
<protein>
    <recommendedName>
        <fullName evidence="6">Na(+)/H(+) antiporter NhaA</fullName>
    </recommendedName>
    <alternativeName>
        <fullName evidence="6">Sodium/proton antiporter NhaA</fullName>
    </alternativeName>
</protein>
<keyword evidence="6" id="KW-0739">Sodium transport</keyword>
<comment type="function">
    <text evidence="6">Na(+)/H(+) antiporter that extrudes sodium in exchange for external protons.</text>
</comment>
<feature type="transmembrane region" description="Helical" evidence="6">
    <location>
        <begin position="21"/>
        <end position="42"/>
    </location>
</feature>
<keyword evidence="4 6" id="KW-1133">Transmembrane helix</keyword>
<organism evidence="7">
    <name type="scientific">Roseihalotalea indica</name>
    <dbReference type="NCBI Taxonomy" id="2867963"/>
    <lineage>
        <taxon>Bacteria</taxon>
        <taxon>Pseudomonadati</taxon>
        <taxon>Bacteroidota</taxon>
        <taxon>Cytophagia</taxon>
        <taxon>Cytophagales</taxon>
        <taxon>Catalimonadaceae</taxon>
        <taxon>Roseihalotalea</taxon>
    </lineage>
</organism>
<dbReference type="NCBIfam" id="TIGR00773">
    <property type="entry name" value="NhaA"/>
    <property type="match status" value="1"/>
</dbReference>
<feature type="transmembrane region" description="Helical" evidence="6">
    <location>
        <begin position="167"/>
        <end position="188"/>
    </location>
</feature>
<dbReference type="InterPro" id="IPR004670">
    <property type="entry name" value="NhaA"/>
</dbReference>
<dbReference type="EMBL" id="CP120682">
    <property type="protein sequence ID" value="WKN36457.1"/>
    <property type="molecule type" value="Genomic_DNA"/>
</dbReference>
<keyword evidence="6" id="KW-0915">Sodium</keyword>
<dbReference type="PANTHER" id="PTHR30341">
    <property type="entry name" value="SODIUM ION/PROTON ANTIPORTER NHAA-RELATED"/>
    <property type="match status" value="1"/>
</dbReference>
<comment type="subcellular location">
    <subcellularLocation>
        <location evidence="1">Cell inner membrane</location>
        <topology evidence="1">Multi-pass membrane protein</topology>
    </subcellularLocation>
    <subcellularLocation>
        <location evidence="6">Cell membrane</location>
        <topology evidence="6">Multi-pass membrane protein</topology>
    </subcellularLocation>
</comment>
<dbReference type="AlphaFoldDB" id="A0AA49GKE4"/>
<evidence type="ECO:0000256" key="5">
    <source>
        <dbReference type="ARBA" id="ARBA00023136"/>
    </source>
</evidence>
<feature type="transmembrane region" description="Helical" evidence="6">
    <location>
        <begin position="227"/>
        <end position="252"/>
    </location>
</feature>
<keyword evidence="6" id="KW-0813">Transport</keyword>
<evidence type="ECO:0000256" key="2">
    <source>
        <dbReference type="ARBA" id="ARBA00022475"/>
    </source>
</evidence>
<keyword evidence="2 6" id="KW-1003">Cell membrane</keyword>
<dbReference type="GO" id="GO:0005886">
    <property type="term" value="C:plasma membrane"/>
    <property type="evidence" value="ECO:0007669"/>
    <property type="project" value="UniProtKB-SubCell"/>
</dbReference>
<dbReference type="GO" id="GO:0015385">
    <property type="term" value="F:sodium:proton antiporter activity"/>
    <property type="evidence" value="ECO:0007669"/>
    <property type="project" value="UniProtKB-UniRule"/>
</dbReference>
<evidence type="ECO:0000256" key="4">
    <source>
        <dbReference type="ARBA" id="ARBA00022989"/>
    </source>
</evidence>
<dbReference type="InterPro" id="IPR023171">
    <property type="entry name" value="Na/H_antiporter_dom_sf"/>
</dbReference>
<proteinExistence type="inferred from homology"/>
<gene>
    <name evidence="6 7" type="primary">nhaA</name>
    <name evidence="7" type="ORF">K4G66_29270</name>
</gene>
<feature type="transmembrane region" description="Helical" evidence="6">
    <location>
        <begin position="76"/>
        <end position="93"/>
    </location>
</feature>
<dbReference type="Pfam" id="PF06965">
    <property type="entry name" value="Na_H_antiport_1"/>
    <property type="match status" value="1"/>
</dbReference>
<name>A0AA49GKE4_9BACT</name>
<evidence type="ECO:0000256" key="6">
    <source>
        <dbReference type="HAMAP-Rule" id="MF_01844"/>
    </source>
</evidence>
<sequence>MSTTVKEESGLSYIRRTATNFLDRETAGGLALIAATIVALILGNSPWAETYHHYLKNEFFFEFTDYFEFGLTLEEWVNDGLMVIFFLVAGMELKRELMVGELSSLRKASTPLLAALGGMIFPALIFVAFNAGSENIDGWGIPMATDIAYSLGIIGLLGKRVPAELKVFLVALAIADDIGAILVIAFFYSDEISWLFLGLGGATFVALMAINLFGVKRLIWFVLGGCVLWYFFLNSGVHPTIAGVLFALTIPIRPKMDSRDFRDRVQQNINELDYADLEHLDPIEDKKQKDVLDAIQHDTKSSRPPLLRLENALTGFNAFFIIPLFAIVNAGVKLDLGVAEIVSDPLGLGIILGLVLGKVSGISLFSFAGSKLGIAQLPESLRFTHIIGMGLIAGIGFTMSLFITNLAFTDEGLIQEAKIGILIASLVAAIAGMLTLVMVKPKHDY</sequence>
<feature type="transmembrane region" description="Helical" evidence="6">
    <location>
        <begin position="312"/>
        <end position="334"/>
    </location>
</feature>
<keyword evidence="3 6" id="KW-0812">Transmembrane</keyword>